<dbReference type="SUPFAM" id="SSF55424">
    <property type="entry name" value="FAD/NAD-linked reductases, dimerisation (C-terminal) domain"/>
    <property type="match status" value="1"/>
</dbReference>
<accession>A0ABS7F175</accession>
<evidence type="ECO:0000259" key="1">
    <source>
        <dbReference type="Pfam" id="PF09242"/>
    </source>
</evidence>
<dbReference type="InterPro" id="IPR052541">
    <property type="entry name" value="SQRD"/>
</dbReference>
<dbReference type="InterPro" id="IPR037092">
    <property type="entry name" value="FlavoCytC_S_DH_flav-bd_sf"/>
</dbReference>
<dbReference type="Proteomes" id="UP001519924">
    <property type="component" value="Unassembled WGS sequence"/>
</dbReference>
<gene>
    <name evidence="2" type="ORF">K1J50_07590</name>
</gene>
<reference evidence="2 3" key="1">
    <citation type="submission" date="2021-08" db="EMBL/GenBank/DDBJ databases">
        <title>Caldovatus sediminis gen. nov., sp. nov., a moderately thermophilic bacterium isolated from a hot spring.</title>
        <authorList>
            <person name="Hu C.-J."/>
            <person name="Li W.-J."/>
            <person name="Xian W.-D."/>
        </authorList>
    </citation>
    <scope>NUCLEOTIDE SEQUENCE [LARGE SCALE GENOMIC DNA]</scope>
    <source>
        <strain evidence="2 3">SYSU G05006</strain>
    </source>
</reference>
<organism evidence="2 3">
    <name type="scientific">Caldovatus aquaticus</name>
    <dbReference type="NCBI Taxonomy" id="2865671"/>
    <lineage>
        <taxon>Bacteria</taxon>
        <taxon>Pseudomonadati</taxon>
        <taxon>Pseudomonadota</taxon>
        <taxon>Alphaproteobacteria</taxon>
        <taxon>Acetobacterales</taxon>
        <taxon>Roseomonadaceae</taxon>
        <taxon>Caldovatus</taxon>
    </lineage>
</organism>
<dbReference type="EMBL" id="JAHZUY010000013">
    <property type="protein sequence ID" value="MBW8269349.1"/>
    <property type="molecule type" value="Genomic_DNA"/>
</dbReference>
<feature type="domain" description="Flavocytochrome c sulphide dehydrogenase flavin-binding" evidence="1">
    <location>
        <begin position="115"/>
        <end position="184"/>
    </location>
</feature>
<protein>
    <submittedName>
        <fullName evidence="2">FCSD flavin-binding domain-containing protein</fullName>
    </submittedName>
</protein>
<dbReference type="InterPro" id="IPR016156">
    <property type="entry name" value="FAD/NAD-linked_Rdtase_dimer_sf"/>
</dbReference>
<dbReference type="PANTHER" id="PTHR43755:SF1">
    <property type="entry name" value="FAD-DEPENDENT PYRIDINE NUCLEOTIDE-DISULPHIDE OXIDOREDUCTASE"/>
    <property type="match status" value="1"/>
</dbReference>
<proteinExistence type="predicted"/>
<dbReference type="InterPro" id="IPR036188">
    <property type="entry name" value="FAD/NAD-bd_sf"/>
</dbReference>
<dbReference type="InterPro" id="IPR015323">
    <property type="entry name" value="FlavoCytC_S_DH_flav-bd"/>
</dbReference>
<name>A0ABS7F175_9PROT</name>
<dbReference type="Gene3D" id="3.50.50.60">
    <property type="entry name" value="FAD/NAD(P)-binding domain"/>
    <property type="match status" value="2"/>
</dbReference>
<evidence type="ECO:0000313" key="3">
    <source>
        <dbReference type="Proteomes" id="UP001519924"/>
    </source>
</evidence>
<dbReference type="Pfam" id="PF09242">
    <property type="entry name" value="FCSD-flav_bind"/>
    <property type="match status" value="1"/>
</dbReference>
<comment type="caution">
    <text evidence="2">The sequence shown here is derived from an EMBL/GenBank/DDBJ whole genome shotgun (WGS) entry which is preliminary data.</text>
</comment>
<dbReference type="PANTHER" id="PTHR43755">
    <property type="match status" value="1"/>
</dbReference>
<keyword evidence="3" id="KW-1185">Reference proteome</keyword>
<sequence length="185" mass="19823">MIEWVAGDRDGKVTRVDPRKTVLETEFGTRHKVAVANVIPPQMAAPICAEAGLTDRSGWVPVAPRTFESRAQAGIHAVGDANIGSPMPKSGFIASNTAKQAVASAVALLRGQAPPEPVYYSTCYSHVGENHAISVVNIYRNEQGAIAEVPNAGGVSPRGEMPEQRMLEARYADAWYASITQDMFS</sequence>
<dbReference type="Gene3D" id="3.90.760.10">
    <property type="entry name" value="Flavocytochrome c sulphide dehydrogenase, flavin-binding domain"/>
    <property type="match status" value="1"/>
</dbReference>
<evidence type="ECO:0000313" key="2">
    <source>
        <dbReference type="EMBL" id="MBW8269349.1"/>
    </source>
</evidence>